<sequence>MNTIKKQSETLHTGDDWNRVYLVKGDIDFNSVRAICKVRDENDNLLIEANCIVEDNKIYVSIPSSKSVSLSRTIDKGYYDVFITNGSYYHKIVMGSIKFYHNISLH</sequence>
<accession>A0A8S5T8Q3</accession>
<dbReference type="EMBL" id="BK032769">
    <property type="protein sequence ID" value="DAF59403.1"/>
    <property type="molecule type" value="Genomic_DNA"/>
</dbReference>
<reference evidence="1" key="1">
    <citation type="journal article" date="2021" name="Proc. Natl. Acad. Sci. U.S.A.">
        <title>A Catalog of Tens of Thousands of Viruses from Human Metagenomes Reveals Hidden Associations with Chronic Diseases.</title>
        <authorList>
            <person name="Tisza M.J."/>
            <person name="Buck C.B."/>
        </authorList>
    </citation>
    <scope>NUCLEOTIDE SEQUENCE</scope>
    <source>
        <strain evidence="1">CtQQg4</strain>
    </source>
</reference>
<proteinExistence type="predicted"/>
<protein>
    <submittedName>
        <fullName evidence="1">Uncharacterized protein</fullName>
    </submittedName>
</protein>
<evidence type="ECO:0000313" key="1">
    <source>
        <dbReference type="EMBL" id="DAF59403.1"/>
    </source>
</evidence>
<organism evidence="1">
    <name type="scientific">Myoviridae sp. ctQQg4</name>
    <dbReference type="NCBI Taxonomy" id="2827686"/>
    <lineage>
        <taxon>Viruses</taxon>
        <taxon>Duplodnaviria</taxon>
        <taxon>Heunggongvirae</taxon>
        <taxon>Uroviricota</taxon>
        <taxon>Caudoviricetes</taxon>
    </lineage>
</organism>
<name>A0A8S5T8Q3_9CAUD</name>